<keyword evidence="2" id="KW-1185">Reference proteome</keyword>
<reference evidence="1 2" key="1">
    <citation type="submission" date="2019-10" db="EMBL/GenBank/DDBJ databases">
        <title>Isolation and characterisation of a new family of globally distributed lytic roseophage, the Naomivirus.</title>
        <authorList>
            <person name="Rihtman B."/>
            <person name="Puxty R.J."/>
            <person name="Hapeshi A."/>
            <person name="Zhan Y."/>
            <person name="Michinevski S."/>
            <person name="Waterfield N.R."/>
            <person name="Chen F."/>
            <person name="Millard A.D."/>
            <person name="Scanlan D.J."/>
            <person name="Chen Y."/>
        </authorList>
    </citation>
    <scope>NUCLEOTIDE SEQUENCE [LARGE SCALE GENOMIC DNA]</scope>
</reference>
<accession>A0A7S5FQC2</accession>
<evidence type="ECO:0000313" key="2">
    <source>
        <dbReference type="Proteomes" id="UP000594402"/>
    </source>
</evidence>
<dbReference type="Proteomes" id="UP000594402">
    <property type="component" value="Segment"/>
</dbReference>
<organism evidence="1 2">
    <name type="scientific">Bacteriophage DSS3_VP1</name>
    <dbReference type="NCBI Taxonomy" id="2664196"/>
    <lineage>
        <taxon>Viruses</taxon>
        <taxon>Duplodnaviria</taxon>
        <taxon>Heunggongvirae</taxon>
        <taxon>Uroviricota</taxon>
        <taxon>Caudoviricetes</taxon>
        <taxon>Naomviridae</taxon>
        <taxon>Noahvirus</taxon>
        <taxon>Noahvirus arc</taxon>
    </lineage>
</organism>
<gene>
    <name evidence="1" type="ORF">DSS3VP1_00071</name>
</gene>
<dbReference type="EMBL" id="MN602266">
    <property type="protein sequence ID" value="QGH74639.1"/>
    <property type="molecule type" value="Genomic_DNA"/>
</dbReference>
<sequence length="83" mass="9685">MSNHKTKEYRLEIEALPRLDSIVKDVIDSVQDGKEGQIVITRRSEVHDVEFERDAYEAFIGHVCQQVVSQMKFNLKEVRSYDS</sequence>
<protein>
    <submittedName>
        <fullName evidence="1">Uncharacterized protein</fullName>
    </submittedName>
</protein>
<name>A0A7S5FQC2_9CAUD</name>
<evidence type="ECO:0000313" key="1">
    <source>
        <dbReference type="EMBL" id="QGH74639.1"/>
    </source>
</evidence>
<proteinExistence type="predicted"/>